<dbReference type="PANTHER" id="PTHR43735:SF5">
    <property type="entry name" value="FAD_NAD(P)-BINDING DOMAIN-CONTAINING PROTEIN"/>
    <property type="match status" value="1"/>
</dbReference>
<dbReference type="PANTHER" id="PTHR43735">
    <property type="entry name" value="APOPTOSIS-INDUCING FACTOR 1"/>
    <property type="match status" value="1"/>
</dbReference>
<gene>
    <name evidence="2" type="ORF">PG996_012186</name>
</gene>
<dbReference type="SUPFAM" id="SSF51905">
    <property type="entry name" value="FAD/NAD(P)-binding domain"/>
    <property type="match status" value="1"/>
</dbReference>
<keyword evidence="3" id="KW-1185">Reference proteome</keyword>
<sequence>MLRKAGLTASFISHVFQILGELACDSIENIYRQIQSVSQPPLTNHDDIRNIVIIGASYAGYHAAQVIASNLPPKSPYRVVIIEPHSHFHFTWVLPRFCVVEHQEHKAFIPYGPYLKGSPEARVRWVHERVAQVGRNSVRLAESQEQIPYAFLVVATGSGAADGLPSRVAADTKADGMALLQDMQRNIKQAQHLVVVGGGAAGVELAADAKQRYPEKHVTLVHSRKVVMHRFGPELQAAALQGLEDLGVEVILQERTTSSSIVEGQVTLQSGRRIECDFLVNCTGQKPSSSILAGLAPGAISPTGTVRVKPTLQIQDEKLPNVYVCGDVAEVGIDNPNARSAMRQGMVVGLNIVRAATGGSPTKTYKPFWGEGVIKLTLGLDKSISHVSDGKTELCWHSKERNLALMSAGAWKRLGAKPFEDHDGSEKQVV</sequence>
<evidence type="ECO:0000313" key="2">
    <source>
        <dbReference type="EMBL" id="KAK8052885.1"/>
    </source>
</evidence>
<protein>
    <recommendedName>
        <fullName evidence="1">FAD/NAD(P)-binding domain-containing protein</fullName>
    </recommendedName>
</protein>
<dbReference type="EMBL" id="JAQQWM010000008">
    <property type="protein sequence ID" value="KAK8052885.1"/>
    <property type="molecule type" value="Genomic_DNA"/>
</dbReference>
<dbReference type="InterPro" id="IPR036188">
    <property type="entry name" value="FAD/NAD-bd_sf"/>
</dbReference>
<accession>A0ABR1U1W1</accession>
<proteinExistence type="predicted"/>
<reference evidence="2 3" key="1">
    <citation type="submission" date="2023-01" db="EMBL/GenBank/DDBJ databases">
        <title>Analysis of 21 Apiospora genomes using comparative genomics revels a genus with tremendous synthesis potential of carbohydrate active enzymes and secondary metabolites.</title>
        <authorList>
            <person name="Sorensen T."/>
        </authorList>
    </citation>
    <scope>NUCLEOTIDE SEQUENCE [LARGE SCALE GENOMIC DNA]</scope>
    <source>
        <strain evidence="2 3">CBS 83171</strain>
    </source>
</reference>
<dbReference type="Gene3D" id="3.50.50.100">
    <property type="match status" value="1"/>
</dbReference>
<dbReference type="InterPro" id="IPR023753">
    <property type="entry name" value="FAD/NAD-binding_dom"/>
</dbReference>
<comment type="caution">
    <text evidence="2">The sequence shown here is derived from an EMBL/GenBank/DDBJ whole genome shotgun (WGS) entry which is preliminary data.</text>
</comment>
<dbReference type="Proteomes" id="UP001446871">
    <property type="component" value="Unassembled WGS sequence"/>
</dbReference>
<organism evidence="2 3">
    <name type="scientific">Apiospora saccharicola</name>
    <dbReference type="NCBI Taxonomy" id="335842"/>
    <lineage>
        <taxon>Eukaryota</taxon>
        <taxon>Fungi</taxon>
        <taxon>Dikarya</taxon>
        <taxon>Ascomycota</taxon>
        <taxon>Pezizomycotina</taxon>
        <taxon>Sordariomycetes</taxon>
        <taxon>Xylariomycetidae</taxon>
        <taxon>Amphisphaeriales</taxon>
        <taxon>Apiosporaceae</taxon>
        <taxon>Apiospora</taxon>
    </lineage>
</organism>
<dbReference type="PRINTS" id="PR00368">
    <property type="entry name" value="FADPNR"/>
</dbReference>
<name>A0ABR1U1W1_9PEZI</name>
<dbReference type="Pfam" id="PF07992">
    <property type="entry name" value="Pyr_redox_2"/>
    <property type="match status" value="1"/>
</dbReference>
<evidence type="ECO:0000259" key="1">
    <source>
        <dbReference type="Pfam" id="PF07992"/>
    </source>
</evidence>
<feature type="domain" description="FAD/NAD(P)-binding" evidence="1">
    <location>
        <begin position="50"/>
        <end position="344"/>
    </location>
</feature>
<dbReference type="PRINTS" id="PR00411">
    <property type="entry name" value="PNDRDTASEI"/>
</dbReference>
<evidence type="ECO:0000313" key="3">
    <source>
        <dbReference type="Proteomes" id="UP001446871"/>
    </source>
</evidence>